<dbReference type="GeneID" id="30974247"/>
<dbReference type="OMA" id="RRQTHEA"/>
<dbReference type="GO" id="GO:0042254">
    <property type="term" value="P:ribosome biogenesis"/>
    <property type="evidence" value="ECO:0007669"/>
    <property type="project" value="TreeGrafter"/>
</dbReference>
<dbReference type="OrthoDB" id="160374at2759"/>
<dbReference type="InterPro" id="IPR052609">
    <property type="entry name" value="Ribosome_Biogenesis_Reg"/>
</dbReference>
<feature type="region of interest" description="Disordered" evidence="1">
    <location>
        <begin position="141"/>
        <end position="181"/>
    </location>
</feature>
<sequence length="1487" mass="166412">MPSVAERPRSSQEALLRLEKGTASPTAQLNDAANIIGLDLALCASHPEINRTPHFQNNAAPKAEWVLRWLLKRLRTGKNYRVDAASFLLLRQLIDLIPPKTLATTLKDQKFLGIVHDAIADLEEDVLAGLGDGTAELLHSGSESSHTLADSPHRNGDYDKKGTKRKRSGADEPDAMDIDDPPRTPTSCFVAFIRALDCLYSLVMLVDRTSGVDDVASSHLKHALKGEPESVAGTLQKSFRLAAIITTQLFHAQQTTDLQHLLYVLPAIFDLWELRSSRRDDSEKGLSNECFSKHCFQSALRLQFCVNSIRLDTDERAHVLHGLERLIALHVVLPARSSFFEGGGSGIDYSANEPDWSPVKPVSDTFRPLLCAPENPDQSTSDIAGIQKKAKWKTAELLPEFFDIAARTVPRDTFRRQNHEGPWLETLFVAVAELAYSIAKSENTTAYFTEFVAILERLFRVVLARDIKLSLHTLLTHAAYTGLLKEGLSQVEWSLTALLIELGTDIFLPNSGLNDSEKLLNALLEKILLHWRTGVSHVDDSYRTIKNGIVIPLLRGFVGARDLPNFMQIWYEQLIEVEEARSKDKEKALTRFIVWEDDDVCNEFSELMRNPLTYAHSAAQMRAAAVEIKGEDGRIQHSPGAYAQIVILESGFRNRDLSFEDRNEDLTSIIQTVTSTLFSEQKLHWRWRLWRLGRSLLENNVQSTDNELGIAIIKLVATAAESIQRVHQGRMKKLCAPLECFEAFQFALTAIKTTANPEQFRLFTNEVTTLIKSISGKDAAKSIKSPWDGRIETLTSPTTLALAYFLSLVRNPDIWPQVESETRRSLFAHVLSLATSQYKPSPSTLETVNPDSKYLQAWASLVCHEYLLNAPSIAVDLIAVLSERVKADVPNRRLYIESLQRIPAPLVTRGQRAILLDLLQEVIAQEGSTPEVTVGMLSLMAKLAEMPKSTAALTSNWEPLWTVAKAVSLQGSDIDLQIMKAYRNLHRAVIAKLLVLSDAERQRLFKKMYRKVSAKALKLQSLNRDSMDCFYLRISLSQLWLNRKALEGVFDETELAACRKKVFDLVVAEVKSVKTQCKKQQLEDTITLIKILDALEDFEDLAMDHAEVEKFLSRIESYVEKSVDSASSLRRLIRRRVLAGRGSEKSITQPVIQCAESLPLQHMYSEEQRIFIRSTSARFRTMTADELTRVIQDIRKIGFVGENAEYHLLIAGLAITSLPSVEDKESQTGHELGLVFTDATNSLLKNNSIEPFTFATECLDIILRNHTRCVTQFNIDNLLGTIAVCTSKSGPCIDPAYAGTVYIRLCRIMGLLLGLHRQKLGGRFHLINPVISGLLDCLFARSKKRSRSMLHDKKSGQQPYWLAPLQASHAVHFTRLLTSLCDPTVSAVSRPTQSGVGFEGLTDQTKKAKRIAGQYLQYLIQDYTQSALRGSLSPDVKAAIIPGLYAVLDVMSRDTMRALNAGLDVSGRAVFKALYDDYVKFGKWNKG</sequence>
<dbReference type="Proteomes" id="UP000184546">
    <property type="component" value="Unassembled WGS sequence"/>
</dbReference>
<dbReference type="STRING" id="690307.A0A1L9X8K9"/>
<evidence type="ECO:0000313" key="4">
    <source>
        <dbReference type="Proteomes" id="UP000184546"/>
    </source>
</evidence>
<proteinExistence type="predicted"/>
<dbReference type="Pfam" id="PF10441">
    <property type="entry name" value="Urb2"/>
    <property type="match status" value="1"/>
</dbReference>
<name>A0A1L9X8K9_ASPA1</name>
<feature type="domain" description="Nucleolar 27S pre-rRNA processing Urb2/Npa2 C-terminal" evidence="2">
    <location>
        <begin position="1255"/>
        <end position="1486"/>
    </location>
</feature>
<dbReference type="VEuPathDB" id="FungiDB:ASPACDRAFT_38328"/>
<protein>
    <recommendedName>
        <fullName evidence="2">Nucleolar 27S pre-rRNA processing Urb2/Npa2 C-terminal domain-containing protein</fullName>
    </recommendedName>
</protein>
<reference evidence="4" key="1">
    <citation type="journal article" date="2017" name="Genome Biol.">
        <title>Comparative genomics reveals high biological diversity and specific adaptations in the industrially and medically important fungal genus Aspergillus.</title>
        <authorList>
            <person name="de Vries R.P."/>
            <person name="Riley R."/>
            <person name="Wiebenga A."/>
            <person name="Aguilar-Osorio G."/>
            <person name="Amillis S."/>
            <person name="Uchima C.A."/>
            <person name="Anderluh G."/>
            <person name="Asadollahi M."/>
            <person name="Askin M."/>
            <person name="Barry K."/>
            <person name="Battaglia E."/>
            <person name="Bayram O."/>
            <person name="Benocci T."/>
            <person name="Braus-Stromeyer S.A."/>
            <person name="Caldana C."/>
            <person name="Canovas D."/>
            <person name="Cerqueira G.C."/>
            <person name="Chen F."/>
            <person name="Chen W."/>
            <person name="Choi C."/>
            <person name="Clum A."/>
            <person name="Dos Santos R.A."/>
            <person name="Damasio A.R."/>
            <person name="Diallinas G."/>
            <person name="Emri T."/>
            <person name="Fekete E."/>
            <person name="Flipphi M."/>
            <person name="Freyberg S."/>
            <person name="Gallo A."/>
            <person name="Gournas C."/>
            <person name="Habgood R."/>
            <person name="Hainaut M."/>
            <person name="Harispe M.L."/>
            <person name="Henrissat B."/>
            <person name="Hilden K.S."/>
            <person name="Hope R."/>
            <person name="Hossain A."/>
            <person name="Karabika E."/>
            <person name="Karaffa L."/>
            <person name="Karanyi Z."/>
            <person name="Krasevec N."/>
            <person name="Kuo A."/>
            <person name="Kusch H."/>
            <person name="LaButti K."/>
            <person name="Lagendijk E.L."/>
            <person name="Lapidus A."/>
            <person name="Levasseur A."/>
            <person name="Lindquist E."/>
            <person name="Lipzen A."/>
            <person name="Logrieco A.F."/>
            <person name="MacCabe A."/>
            <person name="Maekelae M.R."/>
            <person name="Malavazi I."/>
            <person name="Melin P."/>
            <person name="Meyer V."/>
            <person name="Mielnichuk N."/>
            <person name="Miskei M."/>
            <person name="Molnar A.P."/>
            <person name="Mule G."/>
            <person name="Ngan C.Y."/>
            <person name="Orejas M."/>
            <person name="Orosz E."/>
            <person name="Ouedraogo J.P."/>
            <person name="Overkamp K.M."/>
            <person name="Park H.-S."/>
            <person name="Perrone G."/>
            <person name="Piumi F."/>
            <person name="Punt P.J."/>
            <person name="Ram A.F."/>
            <person name="Ramon A."/>
            <person name="Rauscher S."/>
            <person name="Record E."/>
            <person name="Riano-Pachon D.M."/>
            <person name="Robert V."/>
            <person name="Roehrig J."/>
            <person name="Ruller R."/>
            <person name="Salamov A."/>
            <person name="Salih N.S."/>
            <person name="Samson R.A."/>
            <person name="Sandor E."/>
            <person name="Sanguinetti M."/>
            <person name="Schuetze T."/>
            <person name="Sepcic K."/>
            <person name="Shelest E."/>
            <person name="Sherlock G."/>
            <person name="Sophianopoulou V."/>
            <person name="Squina F.M."/>
            <person name="Sun H."/>
            <person name="Susca A."/>
            <person name="Todd R.B."/>
            <person name="Tsang A."/>
            <person name="Unkles S.E."/>
            <person name="van de Wiele N."/>
            <person name="van Rossen-Uffink D."/>
            <person name="Oliveira J.V."/>
            <person name="Vesth T.C."/>
            <person name="Visser J."/>
            <person name="Yu J.-H."/>
            <person name="Zhou M."/>
            <person name="Andersen M.R."/>
            <person name="Archer D.B."/>
            <person name="Baker S.E."/>
            <person name="Benoit I."/>
            <person name="Brakhage A.A."/>
            <person name="Braus G.H."/>
            <person name="Fischer R."/>
            <person name="Frisvad J.C."/>
            <person name="Goldman G.H."/>
            <person name="Houbraken J."/>
            <person name="Oakley B."/>
            <person name="Pocsi I."/>
            <person name="Scazzocchio C."/>
            <person name="Seiboth B."/>
            <person name="vanKuyk P.A."/>
            <person name="Wortman J."/>
            <person name="Dyer P.S."/>
            <person name="Grigoriev I.V."/>
        </authorList>
    </citation>
    <scope>NUCLEOTIDE SEQUENCE [LARGE SCALE GENOMIC DNA]</scope>
    <source>
        <strain evidence="4">ATCC 16872 / CBS 172.66 / WB 5094</strain>
    </source>
</reference>
<feature type="compositionally biased region" description="Basic and acidic residues" evidence="1">
    <location>
        <begin position="151"/>
        <end position="161"/>
    </location>
</feature>
<organism evidence="3 4">
    <name type="scientific">Aspergillus aculeatus (strain ATCC 16872 / CBS 172.66 / WB 5094)</name>
    <dbReference type="NCBI Taxonomy" id="690307"/>
    <lineage>
        <taxon>Eukaryota</taxon>
        <taxon>Fungi</taxon>
        <taxon>Dikarya</taxon>
        <taxon>Ascomycota</taxon>
        <taxon>Pezizomycotina</taxon>
        <taxon>Eurotiomycetes</taxon>
        <taxon>Eurotiomycetidae</taxon>
        <taxon>Eurotiales</taxon>
        <taxon>Aspergillaceae</taxon>
        <taxon>Aspergillus</taxon>
        <taxon>Aspergillus subgen. Circumdati</taxon>
    </lineage>
</organism>
<gene>
    <name evidence="3" type="ORF">ASPACDRAFT_38328</name>
</gene>
<dbReference type="EMBL" id="KV878970">
    <property type="protein sequence ID" value="OJK04770.1"/>
    <property type="molecule type" value="Genomic_DNA"/>
</dbReference>
<accession>A0A1L9X8K9</accession>
<dbReference type="InterPro" id="IPR018849">
    <property type="entry name" value="Urb2/Npa2_C"/>
</dbReference>
<dbReference type="RefSeq" id="XP_020061109.1">
    <property type="nucleotide sequence ID" value="XM_020200433.1"/>
</dbReference>
<dbReference type="PANTHER" id="PTHR15682">
    <property type="entry name" value="UNHEALTHY RIBOSOME BIOGENESIS PROTEIN 2 HOMOLOG"/>
    <property type="match status" value="1"/>
</dbReference>
<dbReference type="PANTHER" id="PTHR15682:SF2">
    <property type="entry name" value="UNHEALTHY RIBOSOME BIOGENESIS PROTEIN 2 HOMOLOG"/>
    <property type="match status" value="1"/>
</dbReference>
<dbReference type="GO" id="GO:0005730">
    <property type="term" value="C:nucleolus"/>
    <property type="evidence" value="ECO:0007669"/>
    <property type="project" value="TreeGrafter"/>
</dbReference>
<evidence type="ECO:0000259" key="2">
    <source>
        <dbReference type="Pfam" id="PF10441"/>
    </source>
</evidence>
<evidence type="ECO:0000256" key="1">
    <source>
        <dbReference type="SAM" id="MobiDB-lite"/>
    </source>
</evidence>
<evidence type="ECO:0000313" key="3">
    <source>
        <dbReference type="EMBL" id="OJK04770.1"/>
    </source>
</evidence>
<keyword evidence="4" id="KW-1185">Reference proteome</keyword>